<sequence length="225" mass="22676">MSLKRTAMKMAVAFAAAKGYRAYRDNGGLDGVKRLLSGGGTGPTAGRSGGLMGALQGTSGSGGGLAGLIGALAGGGAASGGLMGGLASMTGASQEADDTARMARVEAGPQDEATAAAMVRAIGQAVRADGHIDAEERSALDEILGEAETEADRAALDAALSEPVNPERLARDVPRNHESEVYAAALTAIDPDHPAERDFLRRFATALALEPAEVSRLHDAAGKPV</sequence>
<gene>
    <name evidence="1" type="primary">yebE</name>
    <name evidence="1" type="ORF">JSE7799_03581</name>
</gene>
<name>A0A0M7BEM1_9RHOB</name>
<dbReference type="OrthoDB" id="7866618at2"/>
<evidence type="ECO:0000313" key="1">
    <source>
        <dbReference type="EMBL" id="CUH40841.1"/>
    </source>
</evidence>
<accession>A0A0M7BEM1</accession>
<dbReference type="InterPro" id="IPR007486">
    <property type="entry name" value="YebE"/>
</dbReference>
<dbReference type="EMBL" id="CYPR01000231">
    <property type="protein sequence ID" value="CUH40841.1"/>
    <property type="molecule type" value="Genomic_DNA"/>
</dbReference>
<evidence type="ECO:0000313" key="2">
    <source>
        <dbReference type="Proteomes" id="UP000049455"/>
    </source>
</evidence>
<dbReference type="Gene3D" id="1.10.3680.10">
    <property type="entry name" value="TerB-like"/>
    <property type="match status" value="1"/>
</dbReference>
<organism evidence="1 2">
    <name type="scientific">Jannaschia seosinensis</name>
    <dbReference type="NCBI Taxonomy" id="313367"/>
    <lineage>
        <taxon>Bacteria</taxon>
        <taxon>Pseudomonadati</taxon>
        <taxon>Pseudomonadota</taxon>
        <taxon>Alphaproteobacteria</taxon>
        <taxon>Rhodobacterales</taxon>
        <taxon>Roseobacteraceae</taxon>
        <taxon>Jannaschia</taxon>
    </lineage>
</organism>
<dbReference type="RefSeq" id="WP_083480670.1">
    <property type="nucleotide sequence ID" value="NZ_CYPR01000231.1"/>
</dbReference>
<dbReference type="STRING" id="313367.JSE7799_03581"/>
<dbReference type="InterPro" id="IPR029024">
    <property type="entry name" value="TerB-like"/>
</dbReference>
<dbReference type="SUPFAM" id="SSF158682">
    <property type="entry name" value="TerB-like"/>
    <property type="match status" value="1"/>
</dbReference>
<reference evidence="1 2" key="1">
    <citation type="submission" date="2015-09" db="EMBL/GenBank/DDBJ databases">
        <authorList>
            <person name="Jackson K.R."/>
            <person name="Lunt B.L."/>
            <person name="Fisher J.N.B."/>
            <person name="Gardner A.V."/>
            <person name="Bailey M.E."/>
            <person name="Deus L.M."/>
            <person name="Earl A.S."/>
            <person name="Gibby P.D."/>
            <person name="Hartmann K.A."/>
            <person name="Liu J.E."/>
            <person name="Manci A.M."/>
            <person name="Nielsen D.A."/>
            <person name="Solomon M.B."/>
            <person name="Breakwell D.P."/>
            <person name="Burnett S.H."/>
            <person name="Grose J.H."/>
        </authorList>
    </citation>
    <scope>NUCLEOTIDE SEQUENCE [LARGE SCALE GENOMIC DNA]</scope>
    <source>
        <strain evidence="1 2">CECT 7799</strain>
    </source>
</reference>
<proteinExistence type="predicted"/>
<protein>
    <submittedName>
        <fullName evidence="1">Inner membrane protein YebE</fullName>
    </submittedName>
</protein>
<dbReference type="AlphaFoldDB" id="A0A0M7BEM1"/>
<dbReference type="Pfam" id="PF04391">
    <property type="entry name" value="DUF533"/>
    <property type="match status" value="1"/>
</dbReference>
<keyword evidence="2" id="KW-1185">Reference proteome</keyword>
<dbReference type="Proteomes" id="UP000049455">
    <property type="component" value="Unassembled WGS sequence"/>
</dbReference>